<organism evidence="10 11">
    <name type="scientific">Abeliophyllum distichum</name>
    <dbReference type="NCBI Taxonomy" id="126358"/>
    <lineage>
        <taxon>Eukaryota</taxon>
        <taxon>Viridiplantae</taxon>
        <taxon>Streptophyta</taxon>
        <taxon>Embryophyta</taxon>
        <taxon>Tracheophyta</taxon>
        <taxon>Spermatophyta</taxon>
        <taxon>Magnoliopsida</taxon>
        <taxon>eudicotyledons</taxon>
        <taxon>Gunneridae</taxon>
        <taxon>Pentapetalae</taxon>
        <taxon>asterids</taxon>
        <taxon>lamiids</taxon>
        <taxon>Lamiales</taxon>
        <taxon>Oleaceae</taxon>
        <taxon>Forsythieae</taxon>
        <taxon>Abeliophyllum</taxon>
    </lineage>
</organism>
<dbReference type="InterPro" id="IPR005123">
    <property type="entry name" value="Oxoglu/Fe-dep_dioxygenase_dom"/>
</dbReference>
<comment type="catalytic activity">
    <reaction evidence="5">
        <text>gibberellin A1 + 2-oxoglutarate + O2 = gibberellin A8 + succinate + CO2</text>
        <dbReference type="Rhea" id="RHEA:15005"/>
        <dbReference type="ChEBI" id="CHEBI:15379"/>
        <dbReference type="ChEBI" id="CHEBI:16526"/>
        <dbReference type="ChEBI" id="CHEBI:16810"/>
        <dbReference type="ChEBI" id="CHEBI:30031"/>
        <dbReference type="ChEBI" id="CHEBI:58524"/>
        <dbReference type="ChEBI" id="CHEBI:58594"/>
        <dbReference type="EC" id="1.14.11.13"/>
    </reaction>
</comment>
<proteinExistence type="inferred from homology"/>
<gene>
    <name evidence="10" type="ORF">Adt_09074</name>
</gene>
<keyword evidence="4 8" id="KW-0408">Iron</keyword>
<dbReference type="Proteomes" id="UP001604336">
    <property type="component" value="Unassembled WGS sequence"/>
</dbReference>
<evidence type="ECO:0000256" key="8">
    <source>
        <dbReference type="RuleBase" id="RU003682"/>
    </source>
</evidence>
<dbReference type="GO" id="GO:0009685">
    <property type="term" value="P:gibberellin metabolic process"/>
    <property type="evidence" value="ECO:0007669"/>
    <property type="project" value="UniProtKB-ARBA"/>
</dbReference>
<dbReference type="EMBL" id="JBFOLK010000003">
    <property type="protein sequence ID" value="KAL2524020.1"/>
    <property type="molecule type" value="Genomic_DNA"/>
</dbReference>
<keyword evidence="11" id="KW-1185">Reference proteome</keyword>
<evidence type="ECO:0000313" key="10">
    <source>
        <dbReference type="EMBL" id="KAL2524020.1"/>
    </source>
</evidence>
<evidence type="ECO:0000256" key="4">
    <source>
        <dbReference type="ARBA" id="ARBA00023004"/>
    </source>
</evidence>
<evidence type="ECO:0000256" key="2">
    <source>
        <dbReference type="ARBA" id="ARBA00022964"/>
    </source>
</evidence>
<keyword evidence="1 8" id="KW-0479">Metal-binding</keyword>
<accession>A0ABD1UG70</accession>
<reference evidence="11" key="1">
    <citation type="submission" date="2024-07" db="EMBL/GenBank/DDBJ databases">
        <title>Two chromosome-level genome assemblies of Korean endemic species Abeliophyllum distichum and Forsythia ovata (Oleaceae).</title>
        <authorList>
            <person name="Jang H."/>
        </authorList>
    </citation>
    <scope>NUCLEOTIDE SEQUENCE [LARGE SCALE GENOMIC DNA]</scope>
</reference>
<dbReference type="AlphaFoldDB" id="A0ABD1UG70"/>
<dbReference type="InterPro" id="IPR026992">
    <property type="entry name" value="DIOX_N"/>
</dbReference>
<evidence type="ECO:0000256" key="5">
    <source>
        <dbReference type="ARBA" id="ARBA00052204"/>
    </source>
</evidence>
<evidence type="ECO:0000259" key="9">
    <source>
        <dbReference type="PROSITE" id="PS51471"/>
    </source>
</evidence>
<dbReference type="SUPFAM" id="SSF51197">
    <property type="entry name" value="Clavaminate synthase-like"/>
    <property type="match status" value="1"/>
</dbReference>
<dbReference type="Gene3D" id="2.60.120.330">
    <property type="entry name" value="B-lactam Antibiotic, Isopenicillin N Synthase, Chain"/>
    <property type="match status" value="1"/>
</dbReference>
<evidence type="ECO:0000313" key="11">
    <source>
        <dbReference type="Proteomes" id="UP001604336"/>
    </source>
</evidence>
<evidence type="ECO:0000256" key="1">
    <source>
        <dbReference type="ARBA" id="ARBA00022723"/>
    </source>
</evidence>
<dbReference type="FunFam" id="2.60.120.330:FF:000021">
    <property type="entry name" value="Gibberellin 2-beta-dioxygenase 8"/>
    <property type="match status" value="1"/>
</dbReference>
<evidence type="ECO:0000256" key="6">
    <source>
        <dbReference type="ARBA" id="ARBA00061282"/>
    </source>
</evidence>
<dbReference type="Pfam" id="PF03171">
    <property type="entry name" value="2OG-FeII_Oxy"/>
    <property type="match status" value="1"/>
</dbReference>
<name>A0ABD1UG70_9LAMI</name>
<comment type="similarity">
    <text evidence="6">Belongs to the iron/ascorbate-dependent oxidoreductase family. GA2OX subfamily.</text>
</comment>
<dbReference type="GO" id="GO:0002238">
    <property type="term" value="P:response to molecule of fungal origin"/>
    <property type="evidence" value="ECO:0007669"/>
    <property type="project" value="UniProtKB-ARBA"/>
</dbReference>
<dbReference type="Pfam" id="PF14226">
    <property type="entry name" value="DIOX_N"/>
    <property type="match status" value="1"/>
</dbReference>
<dbReference type="InterPro" id="IPR044861">
    <property type="entry name" value="IPNS-like_FE2OG_OXY"/>
</dbReference>
<evidence type="ECO:0000256" key="7">
    <source>
        <dbReference type="ARBA" id="ARBA00066708"/>
    </source>
</evidence>
<dbReference type="EC" id="1.14.11.13" evidence="7"/>
<dbReference type="InterPro" id="IPR027443">
    <property type="entry name" value="IPNS-like_sf"/>
</dbReference>
<dbReference type="GO" id="GO:0009805">
    <property type="term" value="P:coumarin biosynthetic process"/>
    <property type="evidence" value="ECO:0007669"/>
    <property type="project" value="UniProtKB-ARBA"/>
</dbReference>
<dbReference type="PANTHER" id="PTHR47990">
    <property type="entry name" value="2-OXOGLUTARATE (2OG) AND FE(II)-DEPENDENT OXYGENASE SUPERFAMILY PROTEIN-RELATED"/>
    <property type="match status" value="1"/>
</dbReference>
<dbReference type="InterPro" id="IPR050231">
    <property type="entry name" value="Iron_ascorbate_oxido_reductase"/>
</dbReference>
<dbReference type="PROSITE" id="PS51471">
    <property type="entry name" value="FE2OG_OXY"/>
    <property type="match status" value="1"/>
</dbReference>
<dbReference type="GO" id="GO:0046872">
    <property type="term" value="F:metal ion binding"/>
    <property type="evidence" value="ECO:0007669"/>
    <property type="project" value="UniProtKB-KW"/>
</dbReference>
<keyword evidence="3 8" id="KW-0560">Oxidoreductase</keyword>
<evidence type="ECO:0000256" key="3">
    <source>
        <dbReference type="ARBA" id="ARBA00023002"/>
    </source>
</evidence>
<dbReference type="GO" id="GO:0045543">
    <property type="term" value="F:gibberellin 2-beta-dioxygenase activity"/>
    <property type="evidence" value="ECO:0007669"/>
    <property type="project" value="UniProtKB-EC"/>
</dbReference>
<sequence>MVNHSEHLINQPIRMEESHDPPFQETYKNLFNSWTDIELDKNYEELFNVEECELPLIDLNMLNMGDFEREACKKQIAKASREWGFFQVVNHGISSQVLEKMRREQIKAFKKPFHEKTNGNDLKFSTGSYIWGTPSPNCLRQLSWSEAYHVSLSDILGSGSLCTLRSTMEQFAGKVSELAQKLAEILAEKLGHNYSTFFKETCVQSTCFVRMNRYPACPISSQMFGIMPHTDSNFLTILHQDHVGGLQFVKDGKWISIKPNPEALIVNIGDLFQVWSNNAYKSVHHRVVANKLKERFSTAYFLCPSYDTVIQSCVEPSAYRKFSFREYRQQVQKDVKSFGYKVGLARFLV</sequence>
<feature type="domain" description="Fe2OG dioxygenase" evidence="9">
    <location>
        <begin position="205"/>
        <end position="304"/>
    </location>
</feature>
<comment type="caution">
    <text evidence="10">The sequence shown here is derived from an EMBL/GenBank/DDBJ whole genome shotgun (WGS) entry which is preliminary data.</text>
</comment>
<keyword evidence="2" id="KW-0223">Dioxygenase</keyword>
<protein>
    <recommendedName>
        <fullName evidence="7">gibberellin 2beta-dioxygenase</fullName>
        <ecNumber evidence="7">1.14.11.13</ecNumber>
    </recommendedName>
</protein>